<dbReference type="InterPro" id="IPR001091">
    <property type="entry name" value="RM_Methyltransferase"/>
</dbReference>
<dbReference type="GO" id="GO:0009007">
    <property type="term" value="F:site-specific DNA-methyltransferase (adenine-specific) activity"/>
    <property type="evidence" value="ECO:0007669"/>
    <property type="project" value="TreeGrafter"/>
</dbReference>
<proteinExistence type="inferred from homology"/>
<dbReference type="GO" id="GO:0032259">
    <property type="term" value="P:methylation"/>
    <property type="evidence" value="ECO:0007669"/>
    <property type="project" value="UniProtKB-KW"/>
</dbReference>
<dbReference type="InterPro" id="IPR029063">
    <property type="entry name" value="SAM-dependent_MTases_sf"/>
</dbReference>
<protein>
    <recommendedName>
        <fullName evidence="5">DNA methylase N-4/N-6 domain-containing protein</fullName>
    </recommendedName>
</protein>
<feature type="domain" description="DNA methylase N-4/N-6" evidence="5">
    <location>
        <begin position="23"/>
        <end position="439"/>
    </location>
</feature>
<dbReference type="SUPFAM" id="SSF53335">
    <property type="entry name" value="S-adenosyl-L-methionine-dependent methyltransferases"/>
    <property type="match status" value="1"/>
</dbReference>
<gene>
    <name evidence="6" type="ORF">LCGC14_0722820</name>
</gene>
<accession>A0A0F9TJ38</accession>
<dbReference type="GO" id="GO:0008170">
    <property type="term" value="F:N-methyltransferase activity"/>
    <property type="evidence" value="ECO:0007669"/>
    <property type="project" value="InterPro"/>
</dbReference>
<dbReference type="AlphaFoldDB" id="A0A0F9TJ38"/>
<sequence>MTQGLIIVGDVLDGLARLDDNSVDAVVTDPPYELAFMGKKWDATGVAFRQATWEACLRVLKPGGYLLAFGGTRTHHRLWCAVEDAGFEVRDTLMWLYGQGFPKSLDVSKAIDKAAGAEREVVSTSPSGGYKRLMITNKEADFRPSDYYPEGNKFTSKVPITDEAKQWEGWGTALKPAWEPILLARKPLEGTVAENVLAHGVGGLNIDATRIGTDEQLARSPSYAGSQIYAQDEWTKTHPSFGRGHEAGRWPANVIFECTCDDDAEGGHEPDCPAGMLDAQSGALGDTQRPNRVEGQQVSDSMFGRRTLSKTHGGSGGASRFFTTVRFRYVAKASRAERERGLEDFEPITGAEAVNRKPDTAGLKSPRAGAGRTAKQVKCGHPTVKPIALMRWLVRLVTPPGGIVVDPFCGSGSTLIAAREEGHDFVGVDLSAEYCRIAQARAGGAELVQAEAPEDTEPEWEE</sequence>
<dbReference type="PANTHER" id="PTHR13370:SF3">
    <property type="entry name" value="TRNA (GUANINE(10)-N2)-METHYLTRANSFERASE HOMOLOG"/>
    <property type="match status" value="1"/>
</dbReference>
<comment type="similarity">
    <text evidence="1">Belongs to the N(4)/N(6)-methyltransferase family.</text>
</comment>
<dbReference type="PRINTS" id="PR00508">
    <property type="entry name" value="S21N4MTFRASE"/>
</dbReference>
<evidence type="ECO:0000256" key="4">
    <source>
        <dbReference type="SAM" id="MobiDB-lite"/>
    </source>
</evidence>
<dbReference type="PANTHER" id="PTHR13370">
    <property type="entry name" value="RNA METHYLASE-RELATED"/>
    <property type="match status" value="1"/>
</dbReference>
<keyword evidence="2" id="KW-0489">Methyltransferase</keyword>
<evidence type="ECO:0000313" key="6">
    <source>
        <dbReference type="EMBL" id="KKN41468.1"/>
    </source>
</evidence>
<organism evidence="6">
    <name type="scientific">marine sediment metagenome</name>
    <dbReference type="NCBI Taxonomy" id="412755"/>
    <lineage>
        <taxon>unclassified sequences</taxon>
        <taxon>metagenomes</taxon>
        <taxon>ecological metagenomes</taxon>
    </lineage>
</organism>
<dbReference type="InterPro" id="IPR002941">
    <property type="entry name" value="DNA_methylase_N4/N6"/>
</dbReference>
<dbReference type="Gene3D" id="3.40.50.150">
    <property type="entry name" value="Vaccinia Virus protein VP39"/>
    <property type="match status" value="2"/>
</dbReference>
<dbReference type="GO" id="GO:0003677">
    <property type="term" value="F:DNA binding"/>
    <property type="evidence" value="ECO:0007669"/>
    <property type="project" value="InterPro"/>
</dbReference>
<feature type="region of interest" description="Disordered" evidence="4">
    <location>
        <begin position="357"/>
        <end position="377"/>
    </location>
</feature>
<dbReference type="EMBL" id="LAZR01001645">
    <property type="protein sequence ID" value="KKN41468.1"/>
    <property type="molecule type" value="Genomic_DNA"/>
</dbReference>
<keyword evidence="3" id="KW-0808">Transferase</keyword>
<dbReference type="InterPro" id="IPR002052">
    <property type="entry name" value="DNA_methylase_N6_adenine_CS"/>
</dbReference>
<evidence type="ECO:0000259" key="5">
    <source>
        <dbReference type="Pfam" id="PF01555"/>
    </source>
</evidence>
<comment type="caution">
    <text evidence="6">The sequence shown here is derived from an EMBL/GenBank/DDBJ whole genome shotgun (WGS) entry which is preliminary data.</text>
</comment>
<reference evidence="6" key="1">
    <citation type="journal article" date="2015" name="Nature">
        <title>Complex archaea that bridge the gap between prokaryotes and eukaryotes.</title>
        <authorList>
            <person name="Spang A."/>
            <person name="Saw J.H."/>
            <person name="Jorgensen S.L."/>
            <person name="Zaremba-Niedzwiedzka K."/>
            <person name="Martijn J."/>
            <person name="Lind A.E."/>
            <person name="van Eijk R."/>
            <person name="Schleper C."/>
            <person name="Guy L."/>
            <person name="Ettema T.J."/>
        </authorList>
    </citation>
    <scope>NUCLEOTIDE SEQUENCE</scope>
</reference>
<dbReference type="PROSITE" id="PS00092">
    <property type="entry name" value="N6_MTASE"/>
    <property type="match status" value="1"/>
</dbReference>
<dbReference type="GO" id="GO:0005737">
    <property type="term" value="C:cytoplasm"/>
    <property type="evidence" value="ECO:0007669"/>
    <property type="project" value="TreeGrafter"/>
</dbReference>
<evidence type="ECO:0000256" key="1">
    <source>
        <dbReference type="ARBA" id="ARBA00006594"/>
    </source>
</evidence>
<dbReference type="Pfam" id="PF01555">
    <property type="entry name" value="N6_N4_Mtase"/>
    <property type="match status" value="1"/>
</dbReference>
<evidence type="ECO:0000256" key="3">
    <source>
        <dbReference type="ARBA" id="ARBA00022679"/>
    </source>
</evidence>
<dbReference type="CDD" id="cd02440">
    <property type="entry name" value="AdoMet_MTases"/>
    <property type="match status" value="2"/>
</dbReference>
<name>A0A0F9TJ38_9ZZZZ</name>
<evidence type="ECO:0000256" key="2">
    <source>
        <dbReference type="ARBA" id="ARBA00022603"/>
    </source>
</evidence>